<accession>A0A2T0SN33</accession>
<keyword evidence="1" id="KW-0418">Kinase</keyword>
<evidence type="ECO:0000313" key="1">
    <source>
        <dbReference type="EMBL" id="PRY34829.1"/>
    </source>
</evidence>
<dbReference type="Proteomes" id="UP000239494">
    <property type="component" value="Unassembled WGS sequence"/>
</dbReference>
<dbReference type="AlphaFoldDB" id="A0A2T0SN33"/>
<dbReference type="Gene3D" id="1.10.510.10">
    <property type="entry name" value="Transferase(Phosphotransferase) domain 1"/>
    <property type="match status" value="1"/>
</dbReference>
<sequence length="239" mass="26164">MDALPERVDRLTRRWDLTVVRPLPGGTSHSLFCHRGGTTPVVLKVTPDPDIAVQEHAALTRWSDTRRVVDVVDADLSEGALLLEGLLPGGPARTVTAPEVVELLDVLHRPAPDGFRPLADRIDLMFALLRRRVPGYYDRAHAAALELAEDDVRPVLLHGDLHPGNVLDAGPRGLVVIDPRPCAGDPAFDAVDFAFEGEDLHARVRELSDAVDGDRLLAWCRALSVFSPAWHRLIHPGGR</sequence>
<name>A0A2T0SN33_9PSEU</name>
<dbReference type="EMBL" id="PVTF01000015">
    <property type="protein sequence ID" value="PRY34829.1"/>
    <property type="molecule type" value="Genomic_DNA"/>
</dbReference>
<dbReference type="Pfam" id="PF04655">
    <property type="entry name" value="APH_6_hur"/>
    <property type="match status" value="1"/>
</dbReference>
<dbReference type="RefSeq" id="WP_170156210.1">
    <property type="nucleotide sequence ID" value="NZ_PVTF01000015.1"/>
</dbReference>
<organism evidence="1 2">
    <name type="scientific">Umezawaea tangerina</name>
    <dbReference type="NCBI Taxonomy" id="84725"/>
    <lineage>
        <taxon>Bacteria</taxon>
        <taxon>Bacillati</taxon>
        <taxon>Actinomycetota</taxon>
        <taxon>Actinomycetes</taxon>
        <taxon>Pseudonocardiales</taxon>
        <taxon>Pseudonocardiaceae</taxon>
        <taxon>Umezawaea</taxon>
    </lineage>
</organism>
<gene>
    <name evidence="1" type="ORF">CLV43_115105</name>
</gene>
<keyword evidence="2" id="KW-1185">Reference proteome</keyword>
<reference evidence="1 2" key="1">
    <citation type="submission" date="2018-03" db="EMBL/GenBank/DDBJ databases">
        <title>Genomic Encyclopedia of Archaeal and Bacterial Type Strains, Phase II (KMG-II): from individual species to whole genera.</title>
        <authorList>
            <person name="Goeker M."/>
        </authorList>
    </citation>
    <scope>NUCLEOTIDE SEQUENCE [LARGE SCALE GENOMIC DNA]</scope>
    <source>
        <strain evidence="1 2">DSM 44720</strain>
    </source>
</reference>
<keyword evidence="1" id="KW-0808">Transferase</keyword>
<evidence type="ECO:0000313" key="2">
    <source>
        <dbReference type="Proteomes" id="UP000239494"/>
    </source>
</evidence>
<dbReference type="InterPro" id="IPR011009">
    <property type="entry name" value="Kinase-like_dom_sf"/>
</dbReference>
<dbReference type="SUPFAM" id="SSF56112">
    <property type="entry name" value="Protein kinase-like (PK-like)"/>
    <property type="match status" value="1"/>
</dbReference>
<dbReference type="GO" id="GO:0016773">
    <property type="term" value="F:phosphotransferase activity, alcohol group as acceptor"/>
    <property type="evidence" value="ECO:0007669"/>
    <property type="project" value="InterPro"/>
</dbReference>
<protein>
    <submittedName>
        <fullName evidence="1">Streptomycin 6-kinase</fullName>
    </submittedName>
</protein>
<proteinExistence type="predicted"/>
<dbReference type="InterPro" id="IPR006748">
    <property type="entry name" value="NH2Glyco/OHUrea_AB-resist_kin"/>
</dbReference>
<comment type="caution">
    <text evidence="1">The sequence shown here is derived from an EMBL/GenBank/DDBJ whole genome shotgun (WGS) entry which is preliminary data.</text>
</comment>
<dbReference type="GO" id="GO:0016301">
    <property type="term" value="F:kinase activity"/>
    <property type="evidence" value="ECO:0007669"/>
    <property type="project" value="UniProtKB-KW"/>
</dbReference>
<dbReference type="GO" id="GO:0019748">
    <property type="term" value="P:secondary metabolic process"/>
    <property type="evidence" value="ECO:0007669"/>
    <property type="project" value="InterPro"/>
</dbReference>